<keyword evidence="4 6" id="KW-0326">Glycosidase</keyword>
<evidence type="ECO:0000259" key="9">
    <source>
        <dbReference type="PROSITE" id="PS50853"/>
    </source>
</evidence>
<evidence type="ECO:0000313" key="12">
    <source>
        <dbReference type="Proteomes" id="UP000316298"/>
    </source>
</evidence>
<dbReference type="CDD" id="cd00063">
    <property type="entry name" value="FN3"/>
    <property type="match status" value="1"/>
</dbReference>
<dbReference type="SMART" id="SM00060">
    <property type="entry name" value="FN3"/>
    <property type="match status" value="1"/>
</dbReference>
<dbReference type="PANTHER" id="PTHR45708:SF49">
    <property type="entry name" value="ENDOCHITINASE"/>
    <property type="match status" value="1"/>
</dbReference>
<dbReference type="SUPFAM" id="SSF51445">
    <property type="entry name" value="(Trans)glycosidases"/>
    <property type="match status" value="1"/>
</dbReference>
<comment type="caution">
    <text evidence="11">The sequence shown here is derived from an EMBL/GenBank/DDBJ whole genome shotgun (WGS) entry which is preliminary data.</text>
</comment>
<dbReference type="InterPro" id="IPR001579">
    <property type="entry name" value="Glyco_hydro_18_chit_AS"/>
</dbReference>
<dbReference type="PROSITE" id="PS01095">
    <property type="entry name" value="GH18_1"/>
    <property type="match status" value="1"/>
</dbReference>
<dbReference type="InterPro" id="IPR013783">
    <property type="entry name" value="Ig-like_fold"/>
</dbReference>
<evidence type="ECO:0000256" key="6">
    <source>
        <dbReference type="RuleBase" id="RU000489"/>
    </source>
</evidence>
<sequence>MKPPAHRPQAAVVISLLAVVMAILVPARASAATNLVTNAGFETGTLSGWNCPAGGVTTSAPHSGSYALSATPSGSDIAQCSQTIAVQPNTAYTLSAWVKGSNVYLGVVGGASTWTTSSGWSQLTVPFTTGGTASVTIYVHSWYALPAYQADDVVLDGPGGTQDTAPPTTPGGLTVGSPTSSSLQLTWSAASDANGIDHYDVVRGTGAAQNVGTVTSWTATGLAAATTYSFKVRACDPSGNCSPYGAAVSGTTSEGGSSGGTLPAHVLTGYWQNFNNGATVQKISDVPAAYDLIAVAFADADASKPGGITFNLDSAGLGGYTVDQFKADIKAKQAAGKKVILSVGGQNGSISVGDATAAANFASSALSVLRTYGFDGIDIDLENGVNAQYMGQALRSLQSQFGSGLVITMAPQTIDMQSTSMEYFKLALAIKDILTIVNVQYYNSGSMNGCNGQVYSQGSVDFITAQACLLLQGGLRPDQVGLGLPASSRAAGSGYVAPSVVNSALDCLTKGTGCGAYKPSSPWPSLRGAMTWSTNWDAANGNQFASQVGGHVHALP</sequence>
<dbReference type="GO" id="GO:0008843">
    <property type="term" value="F:endochitinase activity"/>
    <property type="evidence" value="ECO:0007669"/>
    <property type="project" value="UniProtKB-EC"/>
</dbReference>
<evidence type="ECO:0000256" key="2">
    <source>
        <dbReference type="ARBA" id="ARBA00012729"/>
    </source>
</evidence>
<evidence type="ECO:0000256" key="5">
    <source>
        <dbReference type="ARBA" id="ARBA00023326"/>
    </source>
</evidence>
<dbReference type="InterPro" id="IPR003305">
    <property type="entry name" value="CenC_carb-bd"/>
</dbReference>
<feature type="region of interest" description="Disordered" evidence="7">
    <location>
        <begin position="156"/>
        <end position="180"/>
    </location>
</feature>
<dbReference type="InterPro" id="IPR050542">
    <property type="entry name" value="Glycosyl_Hydrlase18_Chitinase"/>
</dbReference>
<dbReference type="RefSeq" id="WP_141857436.1">
    <property type="nucleotide sequence ID" value="NZ_BAAAKA010000004.1"/>
</dbReference>
<dbReference type="PROSITE" id="PS50853">
    <property type="entry name" value="FN3"/>
    <property type="match status" value="1"/>
</dbReference>
<keyword evidence="3 6" id="KW-0378">Hydrolase</keyword>
<reference evidence="11 12" key="1">
    <citation type="submission" date="2019-06" db="EMBL/GenBank/DDBJ databases">
        <title>Sequencing the genomes of 1000 actinobacteria strains.</title>
        <authorList>
            <person name="Klenk H.-P."/>
        </authorList>
    </citation>
    <scope>NUCLEOTIDE SEQUENCE [LARGE SCALE GENOMIC DNA]</scope>
    <source>
        <strain evidence="11 12">DSM 17305</strain>
    </source>
</reference>
<dbReference type="Proteomes" id="UP000316298">
    <property type="component" value="Unassembled WGS sequence"/>
</dbReference>
<feature type="domain" description="Fibronectin type-III" evidence="9">
    <location>
        <begin position="169"/>
        <end position="255"/>
    </location>
</feature>
<dbReference type="EMBL" id="VFMM01000001">
    <property type="protein sequence ID" value="TQJ19507.1"/>
    <property type="molecule type" value="Genomic_DNA"/>
</dbReference>
<dbReference type="OrthoDB" id="5172397at2"/>
<proteinExistence type="inferred from homology"/>
<evidence type="ECO:0000256" key="7">
    <source>
        <dbReference type="SAM" id="MobiDB-lite"/>
    </source>
</evidence>
<gene>
    <name evidence="11" type="ORF">FB475_3677</name>
</gene>
<dbReference type="Gene3D" id="3.20.20.80">
    <property type="entry name" value="Glycosidases"/>
    <property type="match status" value="1"/>
</dbReference>
<dbReference type="AlphaFoldDB" id="A0A542EW03"/>
<dbReference type="Pfam" id="PF00041">
    <property type="entry name" value="fn3"/>
    <property type="match status" value="1"/>
</dbReference>
<protein>
    <recommendedName>
        <fullName evidence="2">chitinase</fullName>
        <ecNumber evidence="2">3.2.1.14</ecNumber>
    </recommendedName>
</protein>
<accession>A0A542EW03</accession>
<dbReference type="EC" id="3.2.1.14" evidence="2"/>
<dbReference type="InterPro" id="IPR008979">
    <property type="entry name" value="Galactose-bd-like_sf"/>
</dbReference>
<feature type="domain" description="GH18" evidence="10">
    <location>
        <begin position="265"/>
        <end position="556"/>
    </location>
</feature>
<keyword evidence="5" id="KW-0119">Carbohydrate metabolism</keyword>
<dbReference type="Gene3D" id="2.60.40.10">
    <property type="entry name" value="Immunoglobulins"/>
    <property type="match status" value="1"/>
</dbReference>
<dbReference type="GO" id="GO:0000272">
    <property type="term" value="P:polysaccharide catabolic process"/>
    <property type="evidence" value="ECO:0007669"/>
    <property type="project" value="UniProtKB-KW"/>
</dbReference>
<dbReference type="InterPro" id="IPR001223">
    <property type="entry name" value="Glyco_hydro18_cat"/>
</dbReference>
<evidence type="ECO:0000256" key="1">
    <source>
        <dbReference type="ARBA" id="ARBA00009121"/>
    </source>
</evidence>
<feature type="chain" id="PRO_5021767274" description="chitinase" evidence="8">
    <location>
        <begin position="32"/>
        <end position="556"/>
    </location>
</feature>
<dbReference type="SUPFAM" id="SSF49785">
    <property type="entry name" value="Galactose-binding domain-like"/>
    <property type="match status" value="1"/>
</dbReference>
<dbReference type="Pfam" id="PF02018">
    <property type="entry name" value="CBM_4_9"/>
    <property type="match status" value="1"/>
</dbReference>
<dbReference type="InterPro" id="IPR036116">
    <property type="entry name" value="FN3_sf"/>
</dbReference>
<dbReference type="Gene3D" id="2.60.120.260">
    <property type="entry name" value="Galactose-binding domain-like"/>
    <property type="match status" value="1"/>
</dbReference>
<dbReference type="PROSITE" id="PS51910">
    <property type="entry name" value="GH18_2"/>
    <property type="match status" value="1"/>
</dbReference>
<evidence type="ECO:0000256" key="8">
    <source>
        <dbReference type="SAM" id="SignalP"/>
    </source>
</evidence>
<keyword evidence="12" id="KW-1185">Reference proteome</keyword>
<evidence type="ECO:0000259" key="10">
    <source>
        <dbReference type="PROSITE" id="PS51910"/>
    </source>
</evidence>
<dbReference type="PANTHER" id="PTHR45708">
    <property type="entry name" value="ENDOCHITINASE"/>
    <property type="match status" value="1"/>
</dbReference>
<keyword evidence="8" id="KW-0732">Signal</keyword>
<dbReference type="SUPFAM" id="SSF49265">
    <property type="entry name" value="Fibronectin type III"/>
    <property type="match status" value="1"/>
</dbReference>
<name>A0A542EW03_9ACTN</name>
<evidence type="ECO:0000256" key="3">
    <source>
        <dbReference type="ARBA" id="ARBA00022801"/>
    </source>
</evidence>
<dbReference type="Pfam" id="PF00704">
    <property type="entry name" value="Glyco_hydro_18"/>
    <property type="match status" value="1"/>
</dbReference>
<evidence type="ECO:0000313" key="11">
    <source>
        <dbReference type="EMBL" id="TQJ19507.1"/>
    </source>
</evidence>
<organism evidence="11 12">
    <name type="scientific">Kribbella jejuensis</name>
    <dbReference type="NCBI Taxonomy" id="236068"/>
    <lineage>
        <taxon>Bacteria</taxon>
        <taxon>Bacillati</taxon>
        <taxon>Actinomycetota</taxon>
        <taxon>Actinomycetes</taxon>
        <taxon>Propionibacteriales</taxon>
        <taxon>Kribbellaceae</taxon>
        <taxon>Kribbella</taxon>
    </lineage>
</organism>
<feature type="signal peptide" evidence="8">
    <location>
        <begin position="1"/>
        <end position="31"/>
    </location>
</feature>
<comment type="similarity">
    <text evidence="1">Belongs to the glycosyl hydrolase 18 family. Chitinase class II subfamily.</text>
</comment>
<dbReference type="InterPro" id="IPR003961">
    <property type="entry name" value="FN3_dom"/>
</dbReference>
<evidence type="ECO:0000256" key="4">
    <source>
        <dbReference type="ARBA" id="ARBA00023295"/>
    </source>
</evidence>
<dbReference type="InterPro" id="IPR017853">
    <property type="entry name" value="GH"/>
</dbReference>
<keyword evidence="5" id="KW-0624">Polysaccharide degradation</keyword>
<dbReference type="GO" id="GO:0008061">
    <property type="term" value="F:chitin binding"/>
    <property type="evidence" value="ECO:0007669"/>
    <property type="project" value="InterPro"/>
</dbReference>
<dbReference type="CDD" id="cd02871">
    <property type="entry name" value="GH18_chitinase_D-like"/>
    <property type="match status" value="1"/>
</dbReference>
<dbReference type="SMART" id="SM00636">
    <property type="entry name" value="Glyco_18"/>
    <property type="match status" value="1"/>
</dbReference>
<dbReference type="InterPro" id="IPR011583">
    <property type="entry name" value="Chitinase_II/V-like_cat"/>
</dbReference>